<dbReference type="GO" id="GO:0016787">
    <property type="term" value="F:hydrolase activity"/>
    <property type="evidence" value="ECO:0007669"/>
    <property type="project" value="UniProtKB-KW"/>
</dbReference>
<dbReference type="InterPro" id="IPR050699">
    <property type="entry name" value="RNA-DNA_Helicase"/>
</dbReference>
<dbReference type="PANTHER" id="PTHR12131">
    <property type="entry name" value="ATP-DEPENDENT RNA AND DNA HELICASE"/>
    <property type="match status" value="1"/>
</dbReference>
<dbReference type="Gene3D" id="1.10.3380.30">
    <property type="match status" value="1"/>
</dbReference>
<dbReference type="InterPro" id="IPR001650">
    <property type="entry name" value="Helicase_C-like"/>
</dbReference>
<dbReference type="Proteomes" id="UP000663842">
    <property type="component" value="Unassembled WGS sequence"/>
</dbReference>
<evidence type="ECO:0000259" key="9">
    <source>
        <dbReference type="PROSITE" id="PS51194"/>
    </source>
</evidence>
<dbReference type="InterPro" id="IPR027417">
    <property type="entry name" value="P-loop_NTPase"/>
</dbReference>
<feature type="region of interest" description="Disordered" evidence="6">
    <location>
        <begin position="503"/>
        <end position="534"/>
    </location>
</feature>
<dbReference type="Pfam" id="PF00531">
    <property type="entry name" value="Death"/>
    <property type="match status" value="1"/>
</dbReference>
<evidence type="ECO:0000256" key="2">
    <source>
        <dbReference type="ARBA" id="ARBA00022801"/>
    </source>
</evidence>
<keyword evidence="1" id="KW-0547">Nucleotide-binding</keyword>
<dbReference type="SMART" id="SM00487">
    <property type="entry name" value="DEXDc"/>
    <property type="match status" value="1"/>
</dbReference>
<dbReference type="GO" id="GO:0055087">
    <property type="term" value="C:Ski complex"/>
    <property type="evidence" value="ECO:0007669"/>
    <property type="project" value="TreeGrafter"/>
</dbReference>
<dbReference type="PANTHER" id="PTHR12131:SF1">
    <property type="entry name" value="ATP-DEPENDENT RNA HELICASE SUPV3L1, MITOCHONDRIAL-RELATED"/>
    <property type="match status" value="1"/>
</dbReference>
<evidence type="ECO:0000256" key="1">
    <source>
        <dbReference type="ARBA" id="ARBA00022741"/>
    </source>
</evidence>
<feature type="domain" description="Helicase C-terminal" evidence="9">
    <location>
        <begin position="2395"/>
        <end position="2565"/>
    </location>
</feature>
<evidence type="ECO:0000259" key="7">
    <source>
        <dbReference type="PROSITE" id="PS50017"/>
    </source>
</evidence>
<evidence type="ECO:0000256" key="3">
    <source>
        <dbReference type="ARBA" id="ARBA00022806"/>
    </source>
</evidence>
<organism evidence="10 11">
    <name type="scientific">Rotaria magnacalcarata</name>
    <dbReference type="NCBI Taxonomy" id="392030"/>
    <lineage>
        <taxon>Eukaryota</taxon>
        <taxon>Metazoa</taxon>
        <taxon>Spiralia</taxon>
        <taxon>Gnathifera</taxon>
        <taxon>Rotifera</taxon>
        <taxon>Eurotatoria</taxon>
        <taxon>Bdelloidea</taxon>
        <taxon>Philodinida</taxon>
        <taxon>Philodinidae</taxon>
        <taxon>Rotaria</taxon>
    </lineage>
</organism>
<feature type="region of interest" description="Disordered" evidence="6">
    <location>
        <begin position="1295"/>
        <end position="1318"/>
    </location>
</feature>
<dbReference type="InterPro" id="IPR014001">
    <property type="entry name" value="Helicase_ATP-bd"/>
</dbReference>
<dbReference type="PROSITE" id="PS50017">
    <property type="entry name" value="DEATH_DOMAIN"/>
    <property type="match status" value="1"/>
</dbReference>
<dbReference type="SUPFAM" id="SSF47986">
    <property type="entry name" value="DEATH domain"/>
    <property type="match status" value="1"/>
</dbReference>
<dbReference type="Pfam" id="PF00270">
    <property type="entry name" value="DEAD"/>
    <property type="match status" value="1"/>
</dbReference>
<evidence type="ECO:0000313" key="10">
    <source>
        <dbReference type="EMBL" id="CAF3813620.1"/>
    </source>
</evidence>
<feature type="compositionally biased region" description="Acidic residues" evidence="6">
    <location>
        <begin position="1918"/>
        <end position="1938"/>
    </location>
</feature>
<feature type="region of interest" description="Disordered" evidence="6">
    <location>
        <begin position="1907"/>
        <end position="1938"/>
    </location>
</feature>
<feature type="region of interest" description="Disordered" evidence="6">
    <location>
        <begin position="291"/>
        <end position="311"/>
    </location>
</feature>
<keyword evidence="2" id="KW-0378">Hydrolase</keyword>
<dbReference type="GO" id="GO:0007165">
    <property type="term" value="P:signal transduction"/>
    <property type="evidence" value="ECO:0007669"/>
    <property type="project" value="InterPro"/>
</dbReference>
<accession>A0A819CK70</accession>
<proteinExistence type="predicted"/>
<dbReference type="PROSITE" id="PS51194">
    <property type="entry name" value="HELICASE_CTER"/>
    <property type="match status" value="1"/>
</dbReference>
<gene>
    <name evidence="10" type="ORF">UXM345_LOCUS5532</name>
</gene>
<feature type="region of interest" description="Disordered" evidence="6">
    <location>
        <begin position="1698"/>
        <end position="1735"/>
    </location>
</feature>
<dbReference type="InterPro" id="IPR011029">
    <property type="entry name" value="DEATH-like_dom_sf"/>
</dbReference>
<comment type="caution">
    <text evidence="10">The sequence shown here is derived from an EMBL/GenBank/DDBJ whole genome shotgun (WGS) entry which is preliminary data.</text>
</comment>
<dbReference type="InterPro" id="IPR012961">
    <property type="entry name" value="Ski2/MTR4_C"/>
</dbReference>
<dbReference type="GO" id="GO:0005524">
    <property type="term" value="F:ATP binding"/>
    <property type="evidence" value="ECO:0007669"/>
    <property type="project" value="UniProtKB-KW"/>
</dbReference>
<sequence>MYRKGEIRLTDIARLLGSDWPALAAELELSEDEVTKIMDEFGENASLQMLRYWLKSRGNDATGNCLQQALRKIGKENIVHNCVFNIEWVTDAAEKELAKARLNSRGGSVDGAAISGRRLDEGFESDDEFERRRHGKSSLLNDETNRIPTTTIIKTITLEEIAEDELGGKKAKTDVTVSQFKQLEPRKMVKRDCSKDLIPSSSSTSSADTIVTVAMRKSLGERDGPLHFVDSSKAPTPASRYGGSYSIYNPQNYSGSITPLSYQAHPFEMMHLESLREKLNRLSHDKADLDDPYSALQKQRSTDMNDGRMTPKASSGMPLLCMSGNRTLCCGLCKTNGRILKFQSKRSSSKLGDFGIVNIVQEATPIASDLEFIQSDLNDQTPAVEQLTEQTAQVFDDIPPIRANQTPVTDRLIKSSLIPEPARALANALKHAVVRPLKRTIIKKKSLDENLTEQQIDNAHQPIVHSFSNASSILVENIDQQLLNEISIDSSFESASPVLLAASPAKPPRLTGDESGSSSSSADINSPPVKPPRHFSLYKNDSNQNLLQEANDAVRKVLSLFDTFNELHQNDDDIIALRRASTTSQTANRQISDSLKHVESFSVQPSSIAIKTDIPLAMKSFENHTDKPMAITSFSSSTGQTNLEKSSDETIPIEITQLANDLAENILTTMQQQAESTITMNDENILLDKLTQLETSYDNTSTLSHSLITTHILPTQTTTRPFVFVSSSASSNATKKTSPLIDIVTKNVTPTFRTSVTVKSSSTSTLASIKTTHNTDDESDNTLASISNSNQTSNTSNLLKTNSKQNSFDSNGLATYDNALFLSQNTGNVTPTRSLISDYDNLHGSYGSLNGDNQQMSVLPLVLPGLPSLSETISSTASSSMTTIYESFDNFPSMSSSATSPTYVSAASTFNTGGTTTPRCLDTDDSDEELAEPYNIENSDQVSTPLIEIIEDNSEPIDECDMTFLTEVRAQYNQNLHHQDNFETTNIQSIDDKQATLTSKVEELPLSSLSSRSEPLSLLISISSNSASSSFPFSPSFHITTLASSEFSSNMPHKTSNVKFQSFNAISSTMTNRNDDNSTLNHNQQEKKDSNIELQAQNCHRRLPLPKKLSFEQSITNLLEKESPLLQSELLTTEHELSVFRSRLAVNEGVTAITGTILESLKDQFGSNHKIDDATSSVDKYKPDILQRSSSMQTSPTNERLPDSIELHYDAVSPRSPYILVKAKNSYWVAQPINDSEVEKHMKTFSSPIMKRASIKLPDTFYIDDDDNNNNNNSDGEEISTKRLNDAASLSLTQKPLTNIDEDNKSNDSISEENESLTIDPNEQLAEMKKIRTSLLLRNKDQFENFDDKIDEIYLIIDYLKENQLTSTILNNLRIKFSELKLLIRNIHLSQQDDLRIEYELDELENAFNVTSNHDDYHFIELFEQNLCGLQYIIQQIRTARSSPPESIVEHFASIKNDSNKQIITSKPTYNRLIPESPVVTADIFFEGNKVSKEKKSPTSTQTRLIPEDARVNAESFYEGDIHRSLYQTTEQDKQMDSLNKKQTLIPENPQISSANFYEGDAQRSMFIERSSTSHNKSLSPPINIENLRAIMSDLMLVASWSKKTTKLNNQQTKDDVEVHAESFITTEQRHPISSYCDITHEIENFTLRHPSILIDEQDAVSPENSEFQQEQIVKSSQMTQQEAKVNDVTFIENQSKQMPTEIESKVISSPRSQQDDDEYEHQFTVEPNSSSSQMASNRIENIFASPSLSPEQIENDSLSFEQDINDENVHDYPSYPYYNHDYIIPCEDSPTIIHIKRTNVISKTISSYRNDDFDEASIEESRFRPTHIDISSDTNQMCILSEDNIQYDKLLIEASNNLVEKILNNAILEIVTYEQDYSLHQAASQIVNDVILNVLQNYDSEFNLAGSVSSSSTSSDNEIEENEYDDEYPSSDVDDEENQKLIPQMSDQPYLFVTDVTTSKSTQELGSLIQELQSLENQIHDNRPISSSSSSSSSSLFDNDEYQAFELSVPKIITTRSVNELTNLVSELENIEDQLEERLDSPKNLNQPPVSSKSFNELGGLIHELQNVSKQLNNRIHEEIFTSTNIESLSQDLVKFRRDSLSSGIIQSANRKEQQPSSHFTILEQDLEFKTSTNDIDRLQYEDCENHLAQTLVNNIIKDAQNIIAFYTSPIKALSNQKYCDFKKRFNDVGLLTGDVQINHEASCLIMTTEILRSMLYNRSNTLKSLEWVIMDEIHYLNDSERGFVWEEVLIMLPDHVGLIMLSATVSNAREFAEWVGRMKRRNVYVISTFKRPVPLEHFLYTGNSTSTNKELFMLIDAEQKFLERNHVQAVAAKTAKQKDRQQHFGSKTRHDTLNTNQNKTLWTSTIYMLRDKQLLPVVCFVFSRKRCDDYLELVKGLDLNTQEDKHYVAQFFRQALSRLNESDRQLQQVMNLQEMAKRGIAIHHSGVLPILRESVELLFQTGRIKVLFATETFAMGINMPARTVLFDSLQKHDGKGFRELVPSEYIQMAGRAGRRGLDKTGTVIALCKGDVPSIASLKAMILGKSAKLQSQFRLTYSMILNFLRVAECPLEYMVSSSYSEYHSQKANARDIIAANKLRSTIETVHQSMKSYYTNELKNYFNECEQFWDVLFQIQEILIHQEKISHRFLDDLLKCGRIIRIRDIYETDIPAIVLDGSFSSSGKNANHQRIISALVISQSGNRLLTDLDRLILKENEKMFILPVQKWSIDQNEQEQKLIYQIKNINITDLLDITNEIIPNINYNEILEGHWNHRMGDTFDIELESTMGTNKALKQAIEKLKSIRQKSNNQSIAPNRFILLNDLLNKASQSSLLNNLHELNVKLENENSLNLNEHFHYIRKLKFYENKYSEMNKRLTSLQTNLQTSAEYESMLEVLKELNYISNNNLLSLKGQVAAIFGSGKELLLTELIYQNLIDNLTSSEIAALLSSIIFQGKRYDDQFNDENKRKEITPTLHQAKQQLISIARRLDQIQRDYKIPTNIEDELNFSIMSLVYKWAQGAKFYDIMNDPEMEEIDVQEGTIVRTIMRIEELCSDIRNAGKTVGNSELVDKLNQVTALIKRGIVFAPSLYFSETITTL</sequence>
<dbReference type="CDD" id="cd18795">
    <property type="entry name" value="SF2_C_Ski2"/>
    <property type="match status" value="1"/>
</dbReference>
<name>A0A819CK70_9BILA</name>
<dbReference type="InterPro" id="IPR011545">
    <property type="entry name" value="DEAD/DEAH_box_helicase_dom"/>
</dbReference>
<dbReference type="InterPro" id="IPR000488">
    <property type="entry name" value="Death_dom"/>
</dbReference>
<feature type="compositionally biased region" description="Low complexity" evidence="6">
    <location>
        <begin position="1908"/>
        <end position="1917"/>
    </location>
</feature>
<dbReference type="GO" id="GO:0003676">
    <property type="term" value="F:nucleic acid binding"/>
    <property type="evidence" value="ECO:0007669"/>
    <property type="project" value="InterPro"/>
</dbReference>
<dbReference type="Gene3D" id="1.10.533.10">
    <property type="entry name" value="Death Domain, Fas"/>
    <property type="match status" value="1"/>
</dbReference>
<evidence type="ECO:0000313" key="11">
    <source>
        <dbReference type="Proteomes" id="UP000663842"/>
    </source>
</evidence>
<dbReference type="EMBL" id="CAJOBF010000412">
    <property type="protein sequence ID" value="CAF3813620.1"/>
    <property type="molecule type" value="Genomic_DNA"/>
</dbReference>
<dbReference type="FunFam" id="3.40.50.300:FF:000447">
    <property type="entry name" value="helicase SKI2W isoform X2"/>
    <property type="match status" value="1"/>
</dbReference>
<feature type="region of interest" description="Disordered" evidence="6">
    <location>
        <begin position="765"/>
        <end position="803"/>
    </location>
</feature>
<keyword evidence="3" id="KW-0347">Helicase</keyword>
<protein>
    <recommendedName>
        <fullName evidence="12">Death domain-containing protein</fullName>
    </recommendedName>
</protein>
<dbReference type="SMART" id="SM01142">
    <property type="entry name" value="DSHCT"/>
    <property type="match status" value="1"/>
</dbReference>
<keyword evidence="4" id="KW-0067">ATP-binding</keyword>
<evidence type="ECO:0008006" key="12">
    <source>
        <dbReference type="Google" id="ProtNLM"/>
    </source>
</evidence>
<evidence type="ECO:0000259" key="8">
    <source>
        <dbReference type="PROSITE" id="PS51192"/>
    </source>
</evidence>
<feature type="compositionally biased region" description="Polar residues" evidence="6">
    <location>
        <begin position="1726"/>
        <end position="1735"/>
    </location>
</feature>
<evidence type="ECO:0000256" key="6">
    <source>
        <dbReference type="SAM" id="MobiDB-lite"/>
    </source>
</evidence>
<feature type="domain" description="Death" evidence="7">
    <location>
        <begin position="5"/>
        <end position="80"/>
    </location>
</feature>
<dbReference type="Gene3D" id="3.40.50.300">
    <property type="entry name" value="P-loop containing nucleotide triphosphate hydrolases"/>
    <property type="match status" value="2"/>
</dbReference>
<feature type="region of interest" description="Disordered" evidence="6">
    <location>
        <begin position="124"/>
        <end position="143"/>
    </location>
</feature>
<dbReference type="Pfam" id="PF00271">
    <property type="entry name" value="Helicase_C"/>
    <property type="match status" value="1"/>
</dbReference>
<evidence type="ECO:0000256" key="4">
    <source>
        <dbReference type="ARBA" id="ARBA00022840"/>
    </source>
</evidence>
<evidence type="ECO:0000256" key="5">
    <source>
        <dbReference type="ARBA" id="ARBA00047984"/>
    </source>
</evidence>
<feature type="domain" description="Helicase ATP-binding" evidence="8">
    <location>
        <begin position="2157"/>
        <end position="2285"/>
    </location>
</feature>
<dbReference type="PROSITE" id="PS51192">
    <property type="entry name" value="HELICASE_ATP_BIND_1"/>
    <property type="match status" value="1"/>
</dbReference>
<feature type="compositionally biased region" description="Low complexity" evidence="6">
    <location>
        <begin position="787"/>
        <end position="803"/>
    </location>
</feature>
<dbReference type="SUPFAM" id="SSF52540">
    <property type="entry name" value="P-loop containing nucleoside triphosphate hydrolases"/>
    <property type="match status" value="2"/>
</dbReference>
<dbReference type="SMART" id="SM00490">
    <property type="entry name" value="HELICc"/>
    <property type="match status" value="1"/>
</dbReference>
<dbReference type="GO" id="GO:0070478">
    <property type="term" value="P:nuclear-transcribed mRNA catabolic process, 3'-5' exonucleolytic nonsense-mediated decay"/>
    <property type="evidence" value="ECO:0007669"/>
    <property type="project" value="TreeGrafter"/>
</dbReference>
<reference evidence="10" key="1">
    <citation type="submission" date="2021-02" db="EMBL/GenBank/DDBJ databases">
        <authorList>
            <person name="Nowell W R."/>
        </authorList>
    </citation>
    <scope>NUCLEOTIDE SEQUENCE</scope>
</reference>
<comment type="catalytic activity">
    <reaction evidence="5">
        <text>ATP + H2O = ADP + phosphate + H(+)</text>
        <dbReference type="Rhea" id="RHEA:13065"/>
        <dbReference type="ChEBI" id="CHEBI:15377"/>
        <dbReference type="ChEBI" id="CHEBI:15378"/>
        <dbReference type="ChEBI" id="CHEBI:30616"/>
        <dbReference type="ChEBI" id="CHEBI:43474"/>
        <dbReference type="ChEBI" id="CHEBI:456216"/>
        <dbReference type="EC" id="3.6.4.13"/>
    </reaction>
</comment>
<dbReference type="GO" id="GO:0003724">
    <property type="term" value="F:RNA helicase activity"/>
    <property type="evidence" value="ECO:0007669"/>
    <property type="project" value="UniProtKB-EC"/>
</dbReference>
<dbReference type="Pfam" id="PF08148">
    <property type="entry name" value="DSHCT"/>
    <property type="match status" value="1"/>
</dbReference>